<feature type="domain" description="D-isomer specific 2-hydroxyacid dehydrogenase catalytic" evidence="7">
    <location>
        <begin position="410"/>
        <end position="697"/>
    </location>
</feature>
<feature type="domain" description="Aminotransferase class I/classII large" evidence="6">
    <location>
        <begin position="759"/>
        <end position="1101"/>
    </location>
</feature>
<dbReference type="InterPro" id="IPR029753">
    <property type="entry name" value="D-isomer_DH_CS"/>
</dbReference>
<dbReference type="GO" id="GO:0016616">
    <property type="term" value="F:oxidoreductase activity, acting on the CH-OH group of donors, NAD or NADP as acceptor"/>
    <property type="evidence" value="ECO:0007669"/>
    <property type="project" value="InterPro"/>
</dbReference>
<dbReference type="Proteomes" id="UP001211907">
    <property type="component" value="Unassembled WGS sequence"/>
</dbReference>
<dbReference type="SUPFAM" id="SSF54593">
    <property type="entry name" value="Glyoxalase/Bleomycin resistance protein/Dihydroxybiphenyl dioxygenase"/>
    <property type="match status" value="1"/>
</dbReference>
<evidence type="ECO:0000313" key="9">
    <source>
        <dbReference type="EMBL" id="KAJ3119251.1"/>
    </source>
</evidence>
<evidence type="ECO:0000313" key="10">
    <source>
        <dbReference type="Proteomes" id="UP001211907"/>
    </source>
</evidence>
<evidence type="ECO:0000259" key="7">
    <source>
        <dbReference type="Pfam" id="PF00389"/>
    </source>
</evidence>
<dbReference type="InterPro" id="IPR050418">
    <property type="entry name" value="D-iso_2-hydroxyacid_DH_PdxB"/>
</dbReference>
<dbReference type="SUPFAM" id="SSF52283">
    <property type="entry name" value="Formate/glycerate dehydrogenase catalytic domain-like"/>
    <property type="match status" value="1"/>
</dbReference>
<dbReference type="PANTHER" id="PTHR43761:SF1">
    <property type="entry name" value="D-ISOMER SPECIFIC 2-HYDROXYACID DEHYDROGENASE CATALYTIC DOMAIN-CONTAINING PROTEIN-RELATED"/>
    <property type="match status" value="1"/>
</dbReference>
<sequence>MPTFTSGVKTLSLNSINIVTSERLVLKHLESYGFDQISPNVKEKQYFVHECQDNSNISVTIVPALPTNRVDDEVFRVKTVTFAISCSLADFNLTPATLGKNAVFSENGDLQYVMITPSWANGLVKFVVIADPFNIKSGKILLWNDVNANFNSFQSTSESKSKVKRVDHLAFGMPLLQQREAFNWFKTILGFERVRDLNEPEEGITVKQEAAGMLMLTLDNSKHKVRGVLPFSIVLVSPLQGHGGQVADFVDLHNTGVQHIALECFNMAELATAIRQENSPVTIAKPNASFYDSRLLEALSSKTHWEKLSKQVAIAKENGFIINIKLPGDDGVNPGILQQMFTLPPSPNCSTFFEIIQRENFLGFAPVSIATLFESIEANLSVLYLDEFLGAAWVKEWVKDLWENDGIKINLHSVSFSSKTQLCSYLKGTSSTFDVVVSSFFPIDSQVLSLFKKAPVLIHAQGSGYNHIDVDWCTKNGIVVCNNIDCIRCSNEVAEYVMAAILSSSSAIEIFDKQIKHGVWNRDSAARDSLSGTTLGIIGYGKKQIGQKLASFAEPFNIKIKIHDPLFKSVDLNELLQTSDFISINVPLNSSTRNLLDASALSKLKQNAVLINTSRGGVVNETALIKALNASQLRLYVTDVLESEPMVSHDPITVHPKVICTPHIAGKTSQSVVLAARKLTENFINVIKKQPLSRQINGNVTQRISSDIKSEISSSSNGGAKTMRDIFDIYCRPGSNVLNLAAGMVELVPPEKLRSIASNLVLLDSSVAYSDISSFHMYRDRKGDTVYRKAIQFLQENHYKLGNLPLSNILATSGVSGGTLCVYLHLREKFEPAGSGRKIRIGLFDPFYIYHREQAVSVFGASGVEFEYIPVKKSDLSFDIPAIWSAAKRCDAIVFTNPGNPTAHALTLEERNAFQEIAQKNPSCVFVADEVYADMTNVAHVSFSAPFAENVVVVRGFSKALAAGAWRLGYALGHENMLKRLAEAHDRVFICANWTQMAVGSYILNHFDDFQAHLSKVNTILNANEQILATAFLKGLGWTLIPGDGSMFRLIKHTCETDDQAFELLISKGVATVPGSMFAAPTNEGKSVGMVRIHLAFETDKAVAVARRLVQ</sequence>
<evidence type="ECO:0000256" key="2">
    <source>
        <dbReference type="ARBA" id="ARBA00007441"/>
    </source>
</evidence>
<keyword evidence="4" id="KW-0560">Oxidoreductase</keyword>
<protein>
    <recommendedName>
        <fullName evidence="11">Aminotransferase class I/classII domain-containing protein</fullName>
    </recommendedName>
</protein>
<comment type="caution">
    <text evidence="9">The sequence shown here is derived from an EMBL/GenBank/DDBJ whole genome shotgun (WGS) entry which is preliminary data.</text>
</comment>
<dbReference type="SUPFAM" id="SSF51735">
    <property type="entry name" value="NAD(P)-binding Rossmann-fold domains"/>
    <property type="match status" value="1"/>
</dbReference>
<dbReference type="EMBL" id="JADGJH010001079">
    <property type="protein sequence ID" value="KAJ3119251.1"/>
    <property type="molecule type" value="Genomic_DNA"/>
</dbReference>
<dbReference type="Gene3D" id="3.10.180.10">
    <property type="entry name" value="2,3-Dihydroxybiphenyl 1,2-Dioxygenase, domain 1"/>
    <property type="match status" value="1"/>
</dbReference>
<proteinExistence type="inferred from homology"/>
<dbReference type="InterPro" id="IPR004838">
    <property type="entry name" value="NHTrfase_class1_PyrdxlP-BS"/>
</dbReference>
<dbReference type="Pfam" id="PF00155">
    <property type="entry name" value="Aminotran_1_2"/>
    <property type="match status" value="1"/>
</dbReference>
<feature type="domain" description="D-isomer specific 2-hydroxyacid dehydrogenase NAD-binding" evidence="8">
    <location>
        <begin position="499"/>
        <end position="665"/>
    </location>
</feature>
<dbReference type="GO" id="GO:0051287">
    <property type="term" value="F:NAD binding"/>
    <property type="evidence" value="ECO:0007669"/>
    <property type="project" value="InterPro"/>
</dbReference>
<reference evidence="9" key="1">
    <citation type="submission" date="2020-05" db="EMBL/GenBank/DDBJ databases">
        <title>Phylogenomic resolution of chytrid fungi.</title>
        <authorList>
            <person name="Stajich J.E."/>
            <person name="Amses K."/>
            <person name="Simmons R."/>
            <person name="Seto K."/>
            <person name="Myers J."/>
            <person name="Bonds A."/>
            <person name="Quandt C.A."/>
            <person name="Barry K."/>
            <person name="Liu P."/>
            <person name="Grigoriev I."/>
            <person name="Longcore J.E."/>
            <person name="James T.Y."/>
        </authorList>
    </citation>
    <scope>NUCLEOTIDE SEQUENCE</scope>
    <source>
        <strain evidence="9">JEL0513</strain>
    </source>
</reference>
<keyword evidence="3" id="KW-0663">Pyridoxal phosphate</keyword>
<dbReference type="InterPro" id="IPR029068">
    <property type="entry name" value="Glyas_Bleomycin-R_OHBP_Dase"/>
</dbReference>
<name>A0AAD5T0Z3_9FUNG</name>
<keyword evidence="5" id="KW-0520">NAD</keyword>
<dbReference type="InterPro" id="IPR015421">
    <property type="entry name" value="PyrdxlP-dep_Trfase_major"/>
</dbReference>
<evidence type="ECO:0000256" key="5">
    <source>
        <dbReference type="ARBA" id="ARBA00023027"/>
    </source>
</evidence>
<dbReference type="PROSITE" id="PS00105">
    <property type="entry name" value="AA_TRANSFER_CLASS_1"/>
    <property type="match status" value="1"/>
</dbReference>
<gene>
    <name evidence="9" type="ORF">HK100_000398</name>
</gene>
<dbReference type="InterPro" id="IPR004839">
    <property type="entry name" value="Aminotransferase_I/II_large"/>
</dbReference>
<keyword evidence="10" id="KW-1185">Reference proteome</keyword>
<dbReference type="Gene3D" id="3.40.50.720">
    <property type="entry name" value="NAD(P)-binding Rossmann-like Domain"/>
    <property type="match status" value="2"/>
</dbReference>
<dbReference type="Pfam" id="PF02826">
    <property type="entry name" value="2-Hacid_dh_C"/>
    <property type="match status" value="1"/>
</dbReference>
<evidence type="ECO:0000256" key="1">
    <source>
        <dbReference type="ARBA" id="ARBA00005854"/>
    </source>
</evidence>
<dbReference type="AlphaFoldDB" id="A0AAD5T0Z3"/>
<dbReference type="Pfam" id="PF00389">
    <property type="entry name" value="2-Hacid_dh"/>
    <property type="match status" value="1"/>
</dbReference>
<accession>A0AAD5T0Z3</accession>
<dbReference type="InterPro" id="IPR015424">
    <property type="entry name" value="PyrdxlP-dep_Trfase"/>
</dbReference>
<dbReference type="InterPro" id="IPR036291">
    <property type="entry name" value="NAD(P)-bd_dom_sf"/>
</dbReference>
<dbReference type="PANTHER" id="PTHR43761">
    <property type="entry name" value="D-ISOMER SPECIFIC 2-HYDROXYACID DEHYDROGENASE FAMILY PROTEIN (AFU_ORTHOLOGUE AFUA_1G13630)"/>
    <property type="match status" value="1"/>
</dbReference>
<dbReference type="GO" id="GO:0030170">
    <property type="term" value="F:pyridoxal phosphate binding"/>
    <property type="evidence" value="ECO:0007669"/>
    <property type="project" value="InterPro"/>
</dbReference>
<evidence type="ECO:0000259" key="8">
    <source>
        <dbReference type="Pfam" id="PF02826"/>
    </source>
</evidence>
<dbReference type="InterPro" id="IPR006139">
    <property type="entry name" value="D-isomer_2_OHA_DH_cat_dom"/>
</dbReference>
<dbReference type="InterPro" id="IPR006140">
    <property type="entry name" value="D-isomer_DH_NAD-bd"/>
</dbReference>
<evidence type="ECO:0000259" key="6">
    <source>
        <dbReference type="Pfam" id="PF00155"/>
    </source>
</evidence>
<dbReference type="SUPFAM" id="SSF53383">
    <property type="entry name" value="PLP-dependent transferases"/>
    <property type="match status" value="1"/>
</dbReference>
<evidence type="ECO:0000256" key="3">
    <source>
        <dbReference type="ARBA" id="ARBA00022898"/>
    </source>
</evidence>
<dbReference type="Gene3D" id="3.40.640.10">
    <property type="entry name" value="Type I PLP-dependent aspartate aminotransferase-like (Major domain)"/>
    <property type="match status" value="1"/>
</dbReference>
<dbReference type="CDD" id="cd05198">
    <property type="entry name" value="formate_dh_like"/>
    <property type="match status" value="1"/>
</dbReference>
<comment type="similarity">
    <text evidence="2">Belongs to the class-I pyridoxal-phosphate-dependent aminotransferase family.</text>
</comment>
<organism evidence="9 10">
    <name type="scientific">Physocladia obscura</name>
    <dbReference type="NCBI Taxonomy" id="109957"/>
    <lineage>
        <taxon>Eukaryota</taxon>
        <taxon>Fungi</taxon>
        <taxon>Fungi incertae sedis</taxon>
        <taxon>Chytridiomycota</taxon>
        <taxon>Chytridiomycota incertae sedis</taxon>
        <taxon>Chytridiomycetes</taxon>
        <taxon>Chytridiales</taxon>
        <taxon>Chytriomycetaceae</taxon>
        <taxon>Physocladia</taxon>
    </lineage>
</organism>
<dbReference type="PROSITE" id="PS00671">
    <property type="entry name" value="D_2_HYDROXYACID_DH_3"/>
    <property type="match status" value="1"/>
</dbReference>
<evidence type="ECO:0008006" key="11">
    <source>
        <dbReference type="Google" id="ProtNLM"/>
    </source>
</evidence>
<comment type="similarity">
    <text evidence="1">Belongs to the D-isomer specific 2-hydroxyacid dehydrogenase family.</text>
</comment>
<dbReference type="CDD" id="cd00609">
    <property type="entry name" value="AAT_like"/>
    <property type="match status" value="1"/>
</dbReference>
<evidence type="ECO:0000256" key="4">
    <source>
        <dbReference type="ARBA" id="ARBA00023002"/>
    </source>
</evidence>
<dbReference type="PROSITE" id="PS00670">
    <property type="entry name" value="D_2_HYDROXYACID_DH_2"/>
    <property type="match status" value="1"/>
</dbReference>